<dbReference type="RefSeq" id="WP_109793855.1">
    <property type="nucleotide sequence ID" value="NZ_PHIG01000005.1"/>
</dbReference>
<reference evidence="11 12" key="1">
    <citation type="submission" date="2017-11" db="EMBL/GenBank/DDBJ databases">
        <title>Draft genome sequence of Rhizobiales bacterium SY3-13.</title>
        <authorList>
            <person name="Sun C."/>
        </authorList>
    </citation>
    <scope>NUCLEOTIDE SEQUENCE [LARGE SCALE GENOMIC DNA]</scope>
    <source>
        <strain evidence="11 12">SY3-13</strain>
    </source>
</reference>
<gene>
    <name evidence="11" type="ORF">CVT23_01770</name>
</gene>
<dbReference type="GO" id="GO:0005886">
    <property type="term" value="C:plasma membrane"/>
    <property type="evidence" value="ECO:0007669"/>
    <property type="project" value="UniProtKB-SubCell"/>
</dbReference>
<protein>
    <recommendedName>
        <fullName evidence="9">TRAP transporter small permease protein</fullName>
    </recommendedName>
</protein>
<evidence type="ECO:0000313" key="11">
    <source>
        <dbReference type="EMBL" id="PJK31429.1"/>
    </source>
</evidence>
<keyword evidence="2 9" id="KW-0813">Transport</keyword>
<accession>A0A2M9G6T4</accession>
<comment type="subunit">
    <text evidence="9">The complex comprises the extracytoplasmic solute receptor protein and the two transmembrane proteins.</text>
</comment>
<keyword evidence="5 9" id="KW-0812">Transmembrane</keyword>
<evidence type="ECO:0000256" key="8">
    <source>
        <dbReference type="ARBA" id="ARBA00038436"/>
    </source>
</evidence>
<comment type="caution">
    <text evidence="11">The sequence shown here is derived from an EMBL/GenBank/DDBJ whole genome shotgun (WGS) entry which is preliminary data.</text>
</comment>
<evidence type="ECO:0000256" key="5">
    <source>
        <dbReference type="ARBA" id="ARBA00022692"/>
    </source>
</evidence>
<sequence length="217" mass="24727">MLKLADAADRFSRSIGKGVSWLILPLIMIIMFDVITRKIDFIKDWSAEITIHYGYSVSFILQDLQWHIHGVLLMLSFGFAYLMNAHVRVDIFREMGSRRTQCWIEFIGLVLFAMPFLCFMLAKSIDMVALSYHQGEGSESMVGIPWRYVIKSAMPIGFFVMLIAAFAMTIRVAAYLWGSPDARVRAEQDIPFFTDIDVLPKVSLDDGPEILSVEGER</sequence>
<dbReference type="GO" id="GO:0022857">
    <property type="term" value="F:transmembrane transporter activity"/>
    <property type="evidence" value="ECO:0007669"/>
    <property type="project" value="UniProtKB-UniRule"/>
</dbReference>
<name>A0A2M9G6T4_9PROT</name>
<evidence type="ECO:0000256" key="2">
    <source>
        <dbReference type="ARBA" id="ARBA00022448"/>
    </source>
</evidence>
<evidence type="ECO:0000256" key="3">
    <source>
        <dbReference type="ARBA" id="ARBA00022475"/>
    </source>
</evidence>
<dbReference type="OrthoDB" id="9794346at2"/>
<feature type="transmembrane region" description="Helical" evidence="9">
    <location>
        <begin position="156"/>
        <end position="177"/>
    </location>
</feature>
<keyword evidence="3" id="KW-1003">Cell membrane</keyword>
<dbReference type="PANTHER" id="PTHR35011:SF4">
    <property type="entry name" value="SLL1102 PROTEIN"/>
    <property type="match status" value="1"/>
</dbReference>
<evidence type="ECO:0000256" key="6">
    <source>
        <dbReference type="ARBA" id="ARBA00022989"/>
    </source>
</evidence>
<dbReference type="Proteomes" id="UP000229498">
    <property type="component" value="Unassembled WGS sequence"/>
</dbReference>
<evidence type="ECO:0000259" key="10">
    <source>
        <dbReference type="Pfam" id="PF04290"/>
    </source>
</evidence>
<keyword evidence="4 9" id="KW-0997">Cell inner membrane</keyword>
<dbReference type="Pfam" id="PF04290">
    <property type="entry name" value="DctQ"/>
    <property type="match status" value="1"/>
</dbReference>
<keyword evidence="12" id="KW-1185">Reference proteome</keyword>
<evidence type="ECO:0000256" key="1">
    <source>
        <dbReference type="ARBA" id="ARBA00004429"/>
    </source>
</evidence>
<dbReference type="InterPro" id="IPR055348">
    <property type="entry name" value="DctQ"/>
</dbReference>
<feature type="transmembrane region" description="Helical" evidence="9">
    <location>
        <begin position="103"/>
        <end position="122"/>
    </location>
</feature>
<dbReference type="EMBL" id="PHIG01000005">
    <property type="protein sequence ID" value="PJK31429.1"/>
    <property type="molecule type" value="Genomic_DNA"/>
</dbReference>
<dbReference type="InterPro" id="IPR007387">
    <property type="entry name" value="TRAP_DctQ"/>
</dbReference>
<dbReference type="PANTHER" id="PTHR35011">
    <property type="entry name" value="2,3-DIKETO-L-GULONATE TRAP TRANSPORTER SMALL PERMEASE PROTEIN YIAM"/>
    <property type="match status" value="1"/>
</dbReference>
<evidence type="ECO:0000256" key="9">
    <source>
        <dbReference type="RuleBase" id="RU369079"/>
    </source>
</evidence>
<proteinExistence type="inferred from homology"/>
<evidence type="ECO:0000313" key="12">
    <source>
        <dbReference type="Proteomes" id="UP000229498"/>
    </source>
</evidence>
<dbReference type="AlphaFoldDB" id="A0A2M9G6T4"/>
<feature type="transmembrane region" description="Helical" evidence="9">
    <location>
        <begin position="21"/>
        <end position="39"/>
    </location>
</feature>
<comment type="function">
    <text evidence="9">Part of the tripartite ATP-independent periplasmic (TRAP) transport system.</text>
</comment>
<comment type="subcellular location">
    <subcellularLocation>
        <location evidence="1 9">Cell inner membrane</location>
        <topology evidence="1 9">Multi-pass membrane protein</topology>
    </subcellularLocation>
</comment>
<keyword evidence="6 9" id="KW-1133">Transmembrane helix</keyword>
<comment type="similarity">
    <text evidence="8 9">Belongs to the TRAP transporter small permease family.</text>
</comment>
<feature type="domain" description="Tripartite ATP-independent periplasmic transporters DctQ component" evidence="10">
    <location>
        <begin position="26"/>
        <end position="172"/>
    </location>
</feature>
<organism evidence="11 12">
    <name type="scientific">Minwuia thermotolerans</name>
    <dbReference type="NCBI Taxonomy" id="2056226"/>
    <lineage>
        <taxon>Bacteria</taxon>
        <taxon>Pseudomonadati</taxon>
        <taxon>Pseudomonadota</taxon>
        <taxon>Alphaproteobacteria</taxon>
        <taxon>Minwuiales</taxon>
        <taxon>Minwuiaceae</taxon>
        <taxon>Minwuia</taxon>
    </lineage>
</organism>
<feature type="transmembrane region" description="Helical" evidence="9">
    <location>
        <begin position="64"/>
        <end position="82"/>
    </location>
</feature>
<evidence type="ECO:0000256" key="7">
    <source>
        <dbReference type="ARBA" id="ARBA00023136"/>
    </source>
</evidence>
<keyword evidence="7 9" id="KW-0472">Membrane</keyword>
<evidence type="ECO:0000256" key="4">
    <source>
        <dbReference type="ARBA" id="ARBA00022519"/>
    </source>
</evidence>